<dbReference type="EMBL" id="FNBN01000003">
    <property type="protein sequence ID" value="SDG22863.1"/>
    <property type="molecule type" value="Genomic_DNA"/>
</dbReference>
<evidence type="ECO:0000313" key="1">
    <source>
        <dbReference type="EMBL" id="SDG22863.1"/>
    </source>
</evidence>
<evidence type="ECO:0000313" key="2">
    <source>
        <dbReference type="Proteomes" id="UP000199045"/>
    </source>
</evidence>
<protein>
    <submittedName>
        <fullName evidence="1">Uncharacterized protein</fullName>
    </submittedName>
</protein>
<proteinExistence type="predicted"/>
<dbReference type="STRING" id="104663.SAMN04488121_103888"/>
<gene>
    <name evidence="1" type="ORF">SAMN04488121_103888</name>
</gene>
<dbReference type="AlphaFoldDB" id="A0A1G7SIN8"/>
<reference evidence="1 2" key="1">
    <citation type="submission" date="2016-10" db="EMBL/GenBank/DDBJ databases">
        <authorList>
            <person name="de Groot N.N."/>
        </authorList>
    </citation>
    <scope>NUCLEOTIDE SEQUENCE [LARGE SCALE GENOMIC DNA]</scope>
    <source>
        <strain evidence="1 2">DSM 527</strain>
    </source>
</reference>
<accession>A0A1G7SIN8</accession>
<sequence>MCDEFHILTFNMRLFAAPEMWCGAGAWQYFRLDDLLSCTVIEKSNKISETLLYVKLFDADTEDYEHEDILHLQRKFRSCSKMDDVERLLNSKLPFKRYY</sequence>
<name>A0A1G7SIN8_CHIFI</name>
<dbReference type="Proteomes" id="UP000199045">
    <property type="component" value="Unassembled WGS sequence"/>
</dbReference>
<organism evidence="1 2">
    <name type="scientific">Chitinophaga filiformis</name>
    <name type="common">Myxococcus filiformis</name>
    <name type="synonym">Flexibacter filiformis</name>
    <dbReference type="NCBI Taxonomy" id="104663"/>
    <lineage>
        <taxon>Bacteria</taxon>
        <taxon>Pseudomonadati</taxon>
        <taxon>Bacteroidota</taxon>
        <taxon>Chitinophagia</taxon>
        <taxon>Chitinophagales</taxon>
        <taxon>Chitinophagaceae</taxon>
        <taxon>Chitinophaga</taxon>
    </lineage>
</organism>